<dbReference type="Proteomes" id="UP000541610">
    <property type="component" value="Unassembled WGS sequence"/>
</dbReference>
<proteinExistence type="predicted"/>
<dbReference type="OrthoDB" id="10307996at2759"/>
<feature type="chain" id="PRO_5036205648" evidence="1">
    <location>
        <begin position="17"/>
        <end position="149"/>
    </location>
</feature>
<accession>A0A7J6NM57</accession>
<reference evidence="4 5" key="1">
    <citation type="submission" date="2020-04" db="EMBL/GenBank/DDBJ databases">
        <title>Perkinsus olseni comparative genomics.</title>
        <authorList>
            <person name="Bogema D.R."/>
        </authorList>
    </citation>
    <scope>NUCLEOTIDE SEQUENCE [LARGE SCALE GENOMIC DNA]</scope>
    <source>
        <strain evidence="2">00978-12</strain>
        <strain evidence="3">ATCC PRA-205</strain>
    </source>
</reference>
<gene>
    <name evidence="2" type="ORF">FOZ60_007109</name>
    <name evidence="3" type="ORF">FOZ62_008930</name>
</gene>
<evidence type="ECO:0000256" key="1">
    <source>
        <dbReference type="SAM" id="SignalP"/>
    </source>
</evidence>
<dbReference type="EMBL" id="JABANM010035786">
    <property type="protein sequence ID" value="KAF4695741.1"/>
    <property type="molecule type" value="Genomic_DNA"/>
</dbReference>
<sequence length="149" mass="16591">MRIFALLLLITEKVATVLSAAAGGEEEEIFCPSLKGGIIKQGKMKAFCVATVDDTRLTITRTSRPKLADHAAGPALQDPFEGVTLRRGEYSDCCQLFHALHMAFYRSYPEYKYRVDREKENTLKVFIAFVREVKGGSLPGYDSASGWVH</sequence>
<comment type="caution">
    <text evidence="2">The sequence shown here is derived from an EMBL/GenBank/DDBJ whole genome shotgun (WGS) entry which is preliminary data.</text>
</comment>
<keyword evidence="1" id="KW-0732">Signal</keyword>
<organism evidence="2 4">
    <name type="scientific">Perkinsus olseni</name>
    <name type="common">Perkinsus atlanticus</name>
    <dbReference type="NCBI Taxonomy" id="32597"/>
    <lineage>
        <taxon>Eukaryota</taxon>
        <taxon>Sar</taxon>
        <taxon>Alveolata</taxon>
        <taxon>Perkinsozoa</taxon>
        <taxon>Perkinsea</taxon>
        <taxon>Perkinsida</taxon>
        <taxon>Perkinsidae</taxon>
        <taxon>Perkinsus</taxon>
    </lineage>
</organism>
<evidence type="ECO:0000313" key="4">
    <source>
        <dbReference type="Proteomes" id="UP000541610"/>
    </source>
</evidence>
<protein>
    <submittedName>
        <fullName evidence="2">Uncharacterized protein</fullName>
    </submittedName>
</protein>
<dbReference type="AlphaFoldDB" id="A0A7J6NM57"/>
<dbReference type="EMBL" id="JABANP010000286">
    <property type="protein sequence ID" value="KAF4684928.1"/>
    <property type="molecule type" value="Genomic_DNA"/>
</dbReference>
<dbReference type="Proteomes" id="UP000574390">
    <property type="component" value="Unassembled WGS sequence"/>
</dbReference>
<feature type="signal peptide" evidence="1">
    <location>
        <begin position="1"/>
        <end position="16"/>
    </location>
</feature>
<name>A0A7J6NM57_PEROL</name>
<evidence type="ECO:0000313" key="3">
    <source>
        <dbReference type="EMBL" id="KAF4695741.1"/>
    </source>
</evidence>
<evidence type="ECO:0000313" key="5">
    <source>
        <dbReference type="Proteomes" id="UP000574390"/>
    </source>
</evidence>
<evidence type="ECO:0000313" key="2">
    <source>
        <dbReference type="EMBL" id="KAF4684928.1"/>
    </source>
</evidence>